<protein>
    <recommendedName>
        <fullName evidence="8">Protein CLEC16A</fullName>
    </recommendedName>
</protein>
<feature type="non-terminal residue" evidence="6">
    <location>
        <position position="1"/>
    </location>
</feature>
<evidence type="ECO:0000256" key="1">
    <source>
        <dbReference type="ARBA" id="ARBA00006441"/>
    </source>
</evidence>
<dbReference type="PANTHER" id="PTHR21481:SF0">
    <property type="entry name" value="PROTEIN CLEC16A"/>
    <property type="match status" value="1"/>
</dbReference>
<reference evidence="6" key="1">
    <citation type="journal article" date="2020" name="Fungal Divers.">
        <title>Resolving the Mortierellaceae phylogeny through synthesis of multi-gene phylogenetics and phylogenomics.</title>
        <authorList>
            <person name="Vandepol N."/>
            <person name="Liber J."/>
            <person name="Desiro A."/>
            <person name="Na H."/>
            <person name="Kennedy M."/>
            <person name="Barry K."/>
            <person name="Grigoriev I.V."/>
            <person name="Miller A.N."/>
            <person name="O'Donnell K."/>
            <person name="Stajich J.E."/>
            <person name="Bonito G."/>
        </authorList>
    </citation>
    <scope>NUCLEOTIDE SEQUENCE</scope>
    <source>
        <strain evidence="6">REB-010B</strain>
    </source>
</reference>
<feature type="compositionally biased region" description="Polar residues" evidence="3">
    <location>
        <begin position="962"/>
        <end position="974"/>
    </location>
</feature>
<evidence type="ECO:0000259" key="5">
    <source>
        <dbReference type="Pfam" id="PF19439"/>
    </source>
</evidence>
<comment type="caution">
    <text evidence="6">The sequence shown here is derived from an EMBL/GenBank/DDBJ whole genome shotgun (WGS) entry which is preliminary data.</text>
</comment>
<dbReference type="GO" id="GO:0006914">
    <property type="term" value="P:autophagy"/>
    <property type="evidence" value="ECO:0007669"/>
    <property type="project" value="UniProtKB-KW"/>
</dbReference>
<evidence type="ECO:0000256" key="2">
    <source>
        <dbReference type="ARBA" id="ARBA00023006"/>
    </source>
</evidence>
<feature type="compositionally biased region" description="Basic and acidic residues" evidence="3">
    <location>
        <begin position="591"/>
        <end position="600"/>
    </location>
</feature>
<evidence type="ECO:0000313" key="6">
    <source>
        <dbReference type="EMBL" id="KAG0313452.1"/>
    </source>
</evidence>
<dbReference type="OrthoDB" id="294052at2759"/>
<evidence type="ECO:0008006" key="8">
    <source>
        <dbReference type="Google" id="ProtNLM"/>
    </source>
</evidence>
<name>A0A9P6R636_9FUNG</name>
<gene>
    <name evidence="6" type="ORF">BGZ99_008858</name>
</gene>
<feature type="region of interest" description="Disordered" evidence="3">
    <location>
        <begin position="506"/>
        <end position="543"/>
    </location>
</feature>
<feature type="region of interest" description="Disordered" evidence="3">
    <location>
        <begin position="575"/>
        <end position="773"/>
    </location>
</feature>
<feature type="compositionally biased region" description="Low complexity" evidence="3">
    <location>
        <begin position="1316"/>
        <end position="1335"/>
    </location>
</feature>
<evidence type="ECO:0000313" key="7">
    <source>
        <dbReference type="Proteomes" id="UP000738325"/>
    </source>
</evidence>
<dbReference type="GO" id="GO:1901096">
    <property type="term" value="P:regulation of autophagosome maturation"/>
    <property type="evidence" value="ECO:0007669"/>
    <property type="project" value="TreeGrafter"/>
</dbReference>
<feature type="domain" description="CLEC16A/TT9 C-terminal" evidence="5">
    <location>
        <begin position="241"/>
        <end position="336"/>
    </location>
</feature>
<dbReference type="InterPro" id="IPR019155">
    <property type="entry name" value="CLEC16A/TT9_N"/>
</dbReference>
<dbReference type="Pfam" id="PF19439">
    <property type="entry name" value="CLEC16A_C"/>
    <property type="match status" value="1"/>
</dbReference>
<feature type="region of interest" description="Disordered" evidence="3">
    <location>
        <begin position="1076"/>
        <end position="1121"/>
    </location>
</feature>
<dbReference type="Proteomes" id="UP000738325">
    <property type="component" value="Unassembled WGS sequence"/>
</dbReference>
<feature type="compositionally biased region" description="Basic residues" evidence="3">
    <location>
        <begin position="979"/>
        <end position="991"/>
    </location>
</feature>
<feature type="compositionally biased region" description="Low complexity" evidence="3">
    <location>
        <begin position="1076"/>
        <end position="1100"/>
    </location>
</feature>
<organism evidence="6 7">
    <name type="scientific">Dissophora globulifera</name>
    <dbReference type="NCBI Taxonomy" id="979702"/>
    <lineage>
        <taxon>Eukaryota</taxon>
        <taxon>Fungi</taxon>
        <taxon>Fungi incertae sedis</taxon>
        <taxon>Mucoromycota</taxon>
        <taxon>Mortierellomycotina</taxon>
        <taxon>Mortierellomycetes</taxon>
        <taxon>Mortierellales</taxon>
        <taxon>Mortierellaceae</taxon>
        <taxon>Dissophora</taxon>
    </lineage>
</organism>
<feature type="compositionally biased region" description="Polar residues" evidence="3">
    <location>
        <begin position="761"/>
        <end position="773"/>
    </location>
</feature>
<evidence type="ECO:0000256" key="3">
    <source>
        <dbReference type="SAM" id="MobiDB-lite"/>
    </source>
</evidence>
<keyword evidence="2" id="KW-0072">Autophagy</keyword>
<proteinExistence type="inferred from homology"/>
<accession>A0A9P6R636</accession>
<dbReference type="PANTHER" id="PTHR21481">
    <property type="entry name" value="PROTEIN CLEC16A"/>
    <property type="match status" value="1"/>
</dbReference>
<dbReference type="InterPro" id="IPR045820">
    <property type="entry name" value="CLEC16A/TT9_C"/>
</dbReference>
<feature type="region of interest" description="Disordered" evidence="3">
    <location>
        <begin position="951"/>
        <end position="1019"/>
    </location>
</feature>
<dbReference type="GO" id="GO:0007034">
    <property type="term" value="P:vacuolar transport"/>
    <property type="evidence" value="ECO:0007669"/>
    <property type="project" value="TreeGrafter"/>
</dbReference>
<comment type="similarity">
    <text evidence="1">Belongs to the CLEC16A/gop-1 family.</text>
</comment>
<dbReference type="EMBL" id="JAAAIP010000709">
    <property type="protein sequence ID" value="KAG0313452.1"/>
    <property type="molecule type" value="Genomic_DNA"/>
</dbReference>
<feature type="compositionally biased region" description="Basic residues" evidence="3">
    <location>
        <begin position="652"/>
        <end position="662"/>
    </location>
</feature>
<evidence type="ECO:0000259" key="4">
    <source>
        <dbReference type="Pfam" id="PF09758"/>
    </source>
</evidence>
<feature type="compositionally biased region" description="Basic and acidic residues" evidence="3">
    <location>
        <begin position="999"/>
        <end position="1012"/>
    </location>
</feature>
<feature type="compositionally biased region" description="Low complexity" evidence="3">
    <location>
        <begin position="615"/>
        <end position="631"/>
    </location>
</feature>
<keyword evidence="7" id="KW-1185">Reference proteome</keyword>
<feature type="compositionally biased region" description="Low complexity" evidence="3">
    <location>
        <begin position="1344"/>
        <end position="1356"/>
    </location>
</feature>
<feature type="domain" description="FPL" evidence="4">
    <location>
        <begin position="42"/>
        <end position="189"/>
    </location>
</feature>
<sequence length="1451" mass="155371">MFNLLWNKPKPERFSLENLKSLCEQLQQFPGDANEDSIISCLKELTQLLIWGDQHDPLLLEHFFEQNVHFHFLEILRSGHDGTLIVQVLQTLNIMFENVRSQESLYFLLSNNYVNQVICLKYDFSNDEILAYYIYLLRTLSFKLSKDTIYFFFNEHLDDFPLYSEAIKFFNHEESMIRIAVRVITLNVYSVHDCQMQDFILDRTTTTYFSNLVWFIGNYGTTINDMLIHSGEVESSRINYYLAEHMDCFYYVNDIIELEMTKINKILISHLLNRLLRPMYLDSLLPASAQGSTTTKSSSSATPKLTPLVALSLMLHAFHVLKHAPLVSALTSTLFSNQHHASHSQHQPHPLLRQSPSPSLLILGVQSLSPDSSRPTSPVTSKFHSFGLLGSSPASQDSYPPALIAPVPQARFNSLHSVAHPQSPLLSPSSSVLLPPALPQQNPYKVAIYDFLSHVDCDRLVLPALTLIYLAGRNTGVMSDVLLDTDIYPQRLRKSRLLMGNLMSTSASPAKSQLQGPTVMSREQSADSITSNHSTGAGATSSSLPWNVASALPGGASTGGGSLFGAGRSAAAARVKSRTESPLFVMEEDNKETRETKELLASDDAEPALPPTSPPSGSTPSRSLSSSLPSSVVDSATMPRYRSPDVDIFSKARSRSSTRKGSKTSSLMGSALPSASEQPPAHMREEGEEENSSMGQELRPVFTSKEDREIIDNYASIEEVEGETDDRTIDAAVHGPDTPPPLPPRPIEKQPPPPQDEAVSVQESVGTQTGPTIQNRENVIDRLMDIICGMPESGAHRFRIITIQMATELLIEFVLTRGSGSGSGTNKENQVNSAAQQAAESQLGEARLHRLALAEAQFRERVQKGIRHLERKKTTSAHAGLNGQPLGLLTGRVERSLTESKLGIDKHIVNIIAEASVIYGPDRDLDKELDLDPDPDLVTLFDLDPEYTTMDQDILGDDDNKAQQGLPTSSSSAGSAHRDGKRARIRSKIRTKMQGGHTEANRQQHNPLDHTHHASQNRPTGLQRLEAMVVRYIKWLHLLIQCRQLLCRKALTPAMALVASPPQPTVATTSLSTNLAATSTNTESPSISTTATASTVASTPTPIPLGRRPSDLMSAGSASGSVTSAHKGLQKALATTATTTTTTTVTVAGAESGPLTSTASGAEASGLLSVPSMSSSARTATDPAVASAASSTSSASSSTTVNQLPTSGAAAVSATLSQPASGTASGRVIGSRTLLSATAALEAAASSSSSPSSLSSNGASGANGIVGGPHPFINDMLTQHLDPLSASVSEAIRKSSARIKKTVVDPLSANHLFKSSPLSSAASSTATGQETASTTPVNRGFYRPSAPSSAASSVASLVKPGSNGMQRSLSASSTSTSHSATVAATTGSVVGRISEDHSTLNDASPPLTATTTIAGGGKAGGLQDEEAFVSILDPGHPAHQTDEQIYKILET</sequence>
<dbReference type="InterPro" id="IPR039272">
    <property type="entry name" value="CLEC16A/TT9"/>
</dbReference>
<dbReference type="GO" id="GO:0005770">
    <property type="term" value="C:late endosome"/>
    <property type="evidence" value="ECO:0007669"/>
    <property type="project" value="TreeGrafter"/>
</dbReference>
<feature type="compositionally biased region" description="Pro residues" evidence="3">
    <location>
        <begin position="737"/>
        <end position="755"/>
    </location>
</feature>
<dbReference type="GO" id="GO:0005794">
    <property type="term" value="C:Golgi apparatus"/>
    <property type="evidence" value="ECO:0007669"/>
    <property type="project" value="TreeGrafter"/>
</dbReference>
<feature type="compositionally biased region" description="Low complexity" evidence="3">
    <location>
        <begin position="1368"/>
        <end position="1383"/>
    </location>
</feature>
<dbReference type="Pfam" id="PF09758">
    <property type="entry name" value="FPL"/>
    <property type="match status" value="1"/>
</dbReference>
<dbReference type="GO" id="GO:0016197">
    <property type="term" value="P:endosomal transport"/>
    <property type="evidence" value="ECO:0007669"/>
    <property type="project" value="TreeGrafter"/>
</dbReference>
<feature type="region of interest" description="Disordered" evidence="3">
    <location>
        <begin position="1316"/>
        <end position="1383"/>
    </location>
</feature>